<comment type="subcellular location">
    <subcellularLocation>
        <location evidence="1">Cell membrane</location>
        <topology evidence="1">Multi-pass membrane protein</topology>
    </subcellularLocation>
</comment>
<dbReference type="GeneID" id="302270939"/>
<feature type="transmembrane region" description="Helical" evidence="7">
    <location>
        <begin position="345"/>
        <end position="365"/>
    </location>
</feature>
<sequence length="397" mass="45235">MYKYKRLILSEVSVSSTRMLIGASSTIYMIISGLSLYQVGIIKSFQALIILALGFIVGLISDRMDRKYLYVLAVFFSFIWLLLSYMAGNSNGNSFELFFLAELFNALSLCVFQNNNHGYLVDTYNSQFDDNDTKKIFGKKSYLEFLFMSIASLIGGVLYQILKSDLFLLTSIMMFIVFMLGTFYLPNCKTAIENNPSSKIFDKKSFALIFEKFEFYKKSIFLFLIFSLYFQIIIQYWQIIIDIFDMVKSNESILGLVLFLMMLVQSFSGKILEKYNVFSDFYILSIFFLGLLFCIISLQIRGYLGLVLFVLGICANIFSIRYLVTATNSKIHANIPSCIRAKYDMVLNTVLRLLTASMLLLVGFISDKFGASVIVYFGLVLGAVSAFITLRVKDKNG</sequence>
<name>A0A1B8Q7W2_MORLA</name>
<feature type="transmembrane region" description="Helical" evidence="7">
    <location>
        <begin position="306"/>
        <end position="324"/>
    </location>
</feature>
<dbReference type="AlphaFoldDB" id="A0A1B8Q7W2"/>
<feature type="transmembrane region" description="Helical" evidence="7">
    <location>
        <begin position="371"/>
        <end position="390"/>
    </location>
</feature>
<feature type="transmembrane region" description="Helical" evidence="7">
    <location>
        <begin position="68"/>
        <end position="88"/>
    </location>
</feature>
<dbReference type="RefSeq" id="WP_065256197.1">
    <property type="nucleotide sequence ID" value="NZ_JARDJM010000013.1"/>
</dbReference>
<evidence type="ECO:0000313" key="8">
    <source>
        <dbReference type="EMBL" id="OBX66379.1"/>
    </source>
</evidence>
<feature type="transmembrane region" description="Helical" evidence="7">
    <location>
        <begin position="220"/>
        <end position="240"/>
    </location>
</feature>
<dbReference type="EMBL" id="UGQC01000001">
    <property type="protein sequence ID" value="STZ01013.1"/>
    <property type="molecule type" value="Genomic_DNA"/>
</dbReference>
<keyword evidence="2" id="KW-0813">Transport</keyword>
<keyword evidence="3" id="KW-1003">Cell membrane</keyword>
<proteinExistence type="predicted"/>
<dbReference type="EMBL" id="LZMS01000013">
    <property type="protein sequence ID" value="OBX66379.1"/>
    <property type="molecule type" value="Genomic_DNA"/>
</dbReference>
<keyword evidence="5 7" id="KW-1133">Transmembrane helix</keyword>
<evidence type="ECO:0000256" key="1">
    <source>
        <dbReference type="ARBA" id="ARBA00004651"/>
    </source>
</evidence>
<feature type="transmembrane region" description="Helical" evidence="7">
    <location>
        <begin position="142"/>
        <end position="161"/>
    </location>
</feature>
<evidence type="ECO:0000313" key="11">
    <source>
        <dbReference type="Proteomes" id="UP000254107"/>
    </source>
</evidence>
<dbReference type="InterPro" id="IPR050171">
    <property type="entry name" value="MFS_Transporters"/>
</dbReference>
<reference evidence="9 11" key="2">
    <citation type="submission" date="2018-06" db="EMBL/GenBank/DDBJ databases">
        <authorList>
            <consortium name="Pathogen Informatics"/>
            <person name="Doyle S."/>
        </authorList>
    </citation>
    <scope>NUCLEOTIDE SEQUENCE [LARGE SCALE GENOMIC DNA]</scope>
    <source>
        <strain evidence="9 11">NCTC7911</strain>
    </source>
</reference>
<evidence type="ECO:0000256" key="5">
    <source>
        <dbReference type="ARBA" id="ARBA00022989"/>
    </source>
</evidence>
<dbReference type="GO" id="GO:0022857">
    <property type="term" value="F:transmembrane transporter activity"/>
    <property type="evidence" value="ECO:0007669"/>
    <property type="project" value="InterPro"/>
</dbReference>
<dbReference type="InterPro" id="IPR011701">
    <property type="entry name" value="MFS"/>
</dbReference>
<evidence type="ECO:0000256" key="4">
    <source>
        <dbReference type="ARBA" id="ARBA00022692"/>
    </source>
</evidence>
<keyword evidence="4 7" id="KW-0812">Transmembrane</keyword>
<evidence type="ECO:0000313" key="10">
    <source>
        <dbReference type="Proteomes" id="UP000092607"/>
    </source>
</evidence>
<feature type="transmembrane region" description="Helical" evidence="7">
    <location>
        <begin position="45"/>
        <end position="61"/>
    </location>
</feature>
<dbReference type="GO" id="GO:0005886">
    <property type="term" value="C:plasma membrane"/>
    <property type="evidence" value="ECO:0007669"/>
    <property type="project" value="UniProtKB-SubCell"/>
</dbReference>
<reference evidence="8 10" key="1">
    <citation type="submission" date="2016-06" db="EMBL/GenBank/DDBJ databases">
        <title>Draft genome of Moraxella lacunata CCUG 57757A.</title>
        <authorList>
            <person name="Salva-Serra F."/>
            <person name="Engstrom-Jakobsson H."/>
            <person name="Thorell K."/>
            <person name="Gonzales-Siles L."/>
            <person name="Karlsson R."/>
            <person name="Boulund F."/>
            <person name="Engstrand L."/>
            <person name="Kristiansson E."/>
            <person name="Moore E."/>
        </authorList>
    </citation>
    <scope>NUCLEOTIDE SEQUENCE [LARGE SCALE GENOMIC DNA]</scope>
    <source>
        <strain evidence="8 10">CCUG 57757A</strain>
    </source>
</reference>
<evidence type="ECO:0000256" key="7">
    <source>
        <dbReference type="SAM" id="Phobius"/>
    </source>
</evidence>
<dbReference type="SUPFAM" id="SSF103473">
    <property type="entry name" value="MFS general substrate transporter"/>
    <property type="match status" value="1"/>
</dbReference>
<dbReference type="Gene3D" id="1.20.1250.20">
    <property type="entry name" value="MFS general substrate transporter like domains"/>
    <property type="match status" value="1"/>
</dbReference>
<evidence type="ECO:0000256" key="2">
    <source>
        <dbReference type="ARBA" id="ARBA00022448"/>
    </source>
</evidence>
<dbReference type="Pfam" id="PF07690">
    <property type="entry name" value="MFS_1"/>
    <property type="match status" value="1"/>
</dbReference>
<evidence type="ECO:0000256" key="6">
    <source>
        <dbReference type="ARBA" id="ARBA00023136"/>
    </source>
</evidence>
<feature type="transmembrane region" description="Helical" evidence="7">
    <location>
        <begin position="281"/>
        <end position="300"/>
    </location>
</feature>
<feature type="transmembrane region" description="Helical" evidence="7">
    <location>
        <begin position="94"/>
        <end position="112"/>
    </location>
</feature>
<dbReference type="Proteomes" id="UP000092607">
    <property type="component" value="Unassembled WGS sequence"/>
</dbReference>
<feature type="transmembrane region" description="Helical" evidence="7">
    <location>
        <begin position="167"/>
        <end position="185"/>
    </location>
</feature>
<evidence type="ECO:0000313" key="9">
    <source>
        <dbReference type="EMBL" id="STZ01013.1"/>
    </source>
</evidence>
<feature type="transmembrane region" description="Helical" evidence="7">
    <location>
        <begin position="20"/>
        <end position="39"/>
    </location>
</feature>
<protein>
    <submittedName>
        <fullName evidence="9">Major Facilitator Superfamily</fullName>
    </submittedName>
</protein>
<dbReference type="PANTHER" id="PTHR23517">
    <property type="entry name" value="RESISTANCE PROTEIN MDTM, PUTATIVE-RELATED-RELATED"/>
    <property type="match status" value="1"/>
</dbReference>
<dbReference type="PANTHER" id="PTHR23517:SF3">
    <property type="entry name" value="INTEGRAL MEMBRANE TRANSPORT PROTEIN"/>
    <property type="match status" value="1"/>
</dbReference>
<accession>A0A1B8Q7W2</accession>
<organism evidence="8 10">
    <name type="scientific">Moraxella lacunata</name>
    <dbReference type="NCBI Taxonomy" id="477"/>
    <lineage>
        <taxon>Bacteria</taxon>
        <taxon>Pseudomonadati</taxon>
        <taxon>Pseudomonadota</taxon>
        <taxon>Gammaproteobacteria</taxon>
        <taxon>Moraxellales</taxon>
        <taxon>Moraxellaceae</taxon>
        <taxon>Moraxella</taxon>
    </lineage>
</organism>
<dbReference type="Proteomes" id="UP000254107">
    <property type="component" value="Unassembled WGS sequence"/>
</dbReference>
<keyword evidence="6 7" id="KW-0472">Membrane</keyword>
<keyword evidence="11" id="KW-1185">Reference proteome</keyword>
<gene>
    <name evidence="8" type="ORF">A9309_01345</name>
    <name evidence="9" type="ORF">NCTC7911_02427</name>
</gene>
<feature type="transmembrane region" description="Helical" evidence="7">
    <location>
        <begin position="252"/>
        <end position="269"/>
    </location>
</feature>
<dbReference type="OrthoDB" id="7069248at2"/>
<dbReference type="InterPro" id="IPR036259">
    <property type="entry name" value="MFS_trans_sf"/>
</dbReference>
<evidence type="ECO:0000256" key="3">
    <source>
        <dbReference type="ARBA" id="ARBA00022475"/>
    </source>
</evidence>